<dbReference type="GO" id="GO:0008422">
    <property type="term" value="F:beta-glucosidase activity"/>
    <property type="evidence" value="ECO:0007669"/>
    <property type="project" value="TreeGrafter"/>
</dbReference>
<keyword evidence="6" id="KW-1185">Reference proteome</keyword>
<comment type="similarity">
    <text evidence="3">Belongs to the glycosyl hydrolase 5 (cellulase A) family.</text>
</comment>
<dbReference type="GO" id="GO:0009986">
    <property type="term" value="C:cell surface"/>
    <property type="evidence" value="ECO:0007669"/>
    <property type="project" value="TreeGrafter"/>
</dbReference>
<dbReference type="InterPro" id="IPR017853">
    <property type="entry name" value="GH"/>
</dbReference>
<dbReference type="EMBL" id="PDYG01000010">
    <property type="protein sequence ID" value="PHU38360.1"/>
    <property type="molecule type" value="Genomic_DNA"/>
</dbReference>
<evidence type="ECO:0000256" key="3">
    <source>
        <dbReference type="RuleBase" id="RU361153"/>
    </source>
</evidence>
<name>A0A2G3E5B8_9FIRM</name>
<sequence length="585" mass="67305">MDSMLSIIPKMGRKGNDMSKFNNEYVKGVLRTEGTRFVNEDGQEIILHGYGTANWMNVEGFMIGEPPVARDMFKYILFPGEGKDHNPTRWSTRRTVDLTIRELCGPKYLETFWDRWEENHLQEADIALMAELGYNCVRLVLNANALLYEEEGITFNEKCFKRLSNALDWCEKHKIYAILDMHGVVGGNNGATGDSLFCEFPSVFLDDESTERQIILWEEIVRRFHDRWIIAGYDLINEPVSSPIQHKYIPLLDQYYAECIERLRKIDPVHIMFIEPSKFARDPGFLTHPFDPDYNNWAISIHLYGASPEIKDLYPWLLKREEFNVPLWLGECGNNPDANGIFYEICAHYGIAYTPWAWKTADNGKFPVGSVGAPLPKDWDKICNFLTTGARPSYKESQRIMDEYIENLKLEHCTVNRDNARISAKHPSCTISGVGYDMWDEDGSRHYGTWELSNYLDFRLEDHTKLVWATDKRLPYPKFAWYDDPNELRYDPLTDLALELAENEFANYTVREVTKDCALTIEGIGEGEAEVLCNGATIGTIKWEKGDILNPAKSSVMTIAPTEEAVVKIRVIRGTITVKKLIFEM</sequence>
<dbReference type="PANTHER" id="PTHR31297:SF13">
    <property type="entry name" value="PUTATIVE-RELATED"/>
    <property type="match status" value="1"/>
</dbReference>
<reference evidence="5 6" key="1">
    <citation type="submission" date="2017-10" db="EMBL/GenBank/DDBJ databases">
        <title>Resolving the taxonomy of Roseburia spp., Eubacterium rectale and Agathobacter spp. through phylogenomic analysis.</title>
        <authorList>
            <person name="Sheridan P.O."/>
            <person name="Walker A.W."/>
            <person name="Duncan S.H."/>
            <person name="Scott K.P."/>
            <person name="Toole P.W.O."/>
            <person name="Luis P."/>
            <person name="Flint H.J."/>
        </authorList>
    </citation>
    <scope>NUCLEOTIDE SEQUENCE [LARGE SCALE GENOMIC DNA]</scope>
    <source>
        <strain evidence="5 6">JK623</strain>
    </source>
</reference>
<dbReference type="PANTHER" id="PTHR31297">
    <property type="entry name" value="GLUCAN ENDO-1,6-BETA-GLUCOSIDASE B"/>
    <property type="match status" value="1"/>
</dbReference>
<dbReference type="AlphaFoldDB" id="A0A2G3E5B8"/>
<evidence type="ECO:0000256" key="2">
    <source>
        <dbReference type="ARBA" id="ARBA00023295"/>
    </source>
</evidence>
<organism evidence="5 6">
    <name type="scientific">Agathobacter ruminis</name>
    <dbReference type="NCBI Taxonomy" id="1712665"/>
    <lineage>
        <taxon>Bacteria</taxon>
        <taxon>Bacillati</taxon>
        <taxon>Bacillota</taxon>
        <taxon>Clostridia</taxon>
        <taxon>Lachnospirales</taxon>
        <taxon>Lachnospiraceae</taxon>
        <taxon>Agathobacter</taxon>
    </lineage>
</organism>
<proteinExistence type="inferred from homology"/>
<keyword evidence="1 3" id="KW-0378">Hydrolase</keyword>
<evidence type="ECO:0000259" key="4">
    <source>
        <dbReference type="Pfam" id="PF00150"/>
    </source>
</evidence>
<evidence type="ECO:0000313" key="6">
    <source>
        <dbReference type="Proteomes" id="UP000224563"/>
    </source>
</evidence>
<dbReference type="SUPFAM" id="SSF51445">
    <property type="entry name" value="(Trans)glycosidases"/>
    <property type="match status" value="1"/>
</dbReference>
<feature type="domain" description="Glycoside hydrolase family 5" evidence="4">
    <location>
        <begin position="109"/>
        <end position="361"/>
    </location>
</feature>
<accession>A0A2G3E5B8</accession>
<evidence type="ECO:0000256" key="1">
    <source>
        <dbReference type="ARBA" id="ARBA00022801"/>
    </source>
</evidence>
<keyword evidence="2 3" id="KW-0326">Glycosidase</keyword>
<dbReference type="InterPro" id="IPR050386">
    <property type="entry name" value="Glycosyl_hydrolase_5"/>
</dbReference>
<reference evidence="5 6" key="2">
    <citation type="submission" date="2017-10" db="EMBL/GenBank/DDBJ databases">
        <authorList>
            <person name="Banno H."/>
            <person name="Chua N.-H."/>
        </authorList>
    </citation>
    <scope>NUCLEOTIDE SEQUENCE [LARGE SCALE GENOMIC DNA]</scope>
    <source>
        <strain evidence="5 6">JK623</strain>
    </source>
</reference>
<comment type="caution">
    <text evidence="5">The sequence shown here is derived from an EMBL/GenBank/DDBJ whole genome shotgun (WGS) entry which is preliminary data.</text>
</comment>
<gene>
    <name evidence="5" type="ORF">CSX02_03110</name>
</gene>
<dbReference type="GO" id="GO:0005576">
    <property type="term" value="C:extracellular region"/>
    <property type="evidence" value="ECO:0007669"/>
    <property type="project" value="TreeGrafter"/>
</dbReference>
<dbReference type="GO" id="GO:0009251">
    <property type="term" value="P:glucan catabolic process"/>
    <property type="evidence" value="ECO:0007669"/>
    <property type="project" value="TreeGrafter"/>
</dbReference>
<dbReference type="Pfam" id="PF00150">
    <property type="entry name" value="Cellulase"/>
    <property type="match status" value="1"/>
</dbReference>
<dbReference type="InterPro" id="IPR001547">
    <property type="entry name" value="Glyco_hydro_5"/>
</dbReference>
<dbReference type="Gene3D" id="3.20.20.80">
    <property type="entry name" value="Glycosidases"/>
    <property type="match status" value="1"/>
</dbReference>
<protein>
    <recommendedName>
        <fullName evidence="4">Glycoside hydrolase family 5 domain-containing protein</fullName>
    </recommendedName>
</protein>
<dbReference type="Proteomes" id="UP000224563">
    <property type="component" value="Unassembled WGS sequence"/>
</dbReference>
<evidence type="ECO:0000313" key="5">
    <source>
        <dbReference type="EMBL" id="PHU38360.1"/>
    </source>
</evidence>